<dbReference type="SUPFAM" id="SSF49373">
    <property type="entry name" value="Invasin/intimin cell-adhesion fragments"/>
    <property type="match status" value="1"/>
</dbReference>
<reference evidence="3 4" key="1">
    <citation type="submission" date="2016-12" db="EMBL/GenBank/DDBJ databases">
        <title>Trade-off between light-utilization and light-protection in marine flavobacteria.</title>
        <authorList>
            <person name="Kumagai Y."/>
            <person name="Yoshizawa S."/>
            <person name="Kogure K."/>
            <person name="Iwasaki W."/>
        </authorList>
    </citation>
    <scope>NUCLEOTIDE SEQUENCE [LARGE SCALE GENOMIC DNA]</scope>
    <source>
        <strain evidence="3 4">KCTC 22729</strain>
    </source>
</reference>
<keyword evidence="4" id="KW-1185">Reference proteome</keyword>
<dbReference type="Gene3D" id="2.60.40.1080">
    <property type="match status" value="1"/>
</dbReference>
<dbReference type="PROSITE" id="PS51549">
    <property type="entry name" value="DM13"/>
    <property type="match status" value="1"/>
</dbReference>
<protein>
    <recommendedName>
        <fullName evidence="2">DM13 domain-containing protein</fullName>
    </recommendedName>
</protein>
<gene>
    <name evidence="3" type="ORF">BTO13_12685</name>
</gene>
<dbReference type="Proteomes" id="UP000237608">
    <property type="component" value="Unassembled WGS sequence"/>
</dbReference>
<feature type="signal peptide" evidence="1">
    <location>
        <begin position="1"/>
        <end position="19"/>
    </location>
</feature>
<dbReference type="EMBL" id="MSCL01000001">
    <property type="protein sequence ID" value="PQJ76027.1"/>
    <property type="molecule type" value="Genomic_DNA"/>
</dbReference>
<dbReference type="RefSeq" id="WP_105047173.1">
    <property type="nucleotide sequence ID" value="NZ_CP150662.1"/>
</dbReference>
<feature type="domain" description="DM13" evidence="2">
    <location>
        <begin position="127"/>
        <end position="231"/>
    </location>
</feature>
<name>A0A2S7WEK9_9FLAO</name>
<dbReference type="PROSITE" id="PS51257">
    <property type="entry name" value="PROKAR_LIPOPROTEIN"/>
    <property type="match status" value="1"/>
</dbReference>
<evidence type="ECO:0000259" key="2">
    <source>
        <dbReference type="PROSITE" id="PS51549"/>
    </source>
</evidence>
<dbReference type="InterPro" id="IPR003343">
    <property type="entry name" value="Big_2"/>
</dbReference>
<sequence>MKKLKIVVLFSVLAFSACIEEDIIDDSVAEEVRIISSFTTLKVGEIATLEASFFNNVGELENNTFIWSSSNPSVLSIDATTSSVIANSEGTAIITAKATGKMGDLTDSQTIEVVANNSIIIDNPKKGTFSKTTSYKAAGDFEITKTSTGIKIELASNYVADTSLPGFALFLTNNPNSLASALQIDAYDDADGAHYTGAFTYNISNVGLNDYKYLVQWCRPFAILTGKAQIIDK</sequence>
<evidence type="ECO:0000313" key="3">
    <source>
        <dbReference type="EMBL" id="PQJ76027.1"/>
    </source>
</evidence>
<proteinExistence type="predicted"/>
<accession>A0A2S7WEK9</accession>
<dbReference type="SMART" id="SM00635">
    <property type="entry name" value="BID_2"/>
    <property type="match status" value="1"/>
</dbReference>
<feature type="chain" id="PRO_5015722763" description="DM13 domain-containing protein" evidence="1">
    <location>
        <begin position="20"/>
        <end position="233"/>
    </location>
</feature>
<dbReference type="InterPro" id="IPR008964">
    <property type="entry name" value="Invasin/intimin_cell_adhesion"/>
</dbReference>
<dbReference type="OrthoDB" id="155521at2"/>
<organism evidence="3 4">
    <name type="scientific">Polaribacter gangjinensis</name>
    <dbReference type="NCBI Taxonomy" id="574710"/>
    <lineage>
        <taxon>Bacteria</taxon>
        <taxon>Pseudomonadati</taxon>
        <taxon>Bacteroidota</taxon>
        <taxon>Flavobacteriia</taxon>
        <taxon>Flavobacteriales</taxon>
        <taxon>Flavobacteriaceae</taxon>
    </lineage>
</organism>
<dbReference type="AlphaFoldDB" id="A0A2S7WEK9"/>
<keyword evidence="1" id="KW-0732">Signal</keyword>
<comment type="caution">
    <text evidence="3">The sequence shown here is derived from an EMBL/GenBank/DDBJ whole genome shotgun (WGS) entry which is preliminary data.</text>
</comment>
<dbReference type="InterPro" id="IPR019545">
    <property type="entry name" value="DM13_domain"/>
</dbReference>
<evidence type="ECO:0000256" key="1">
    <source>
        <dbReference type="SAM" id="SignalP"/>
    </source>
</evidence>
<evidence type="ECO:0000313" key="4">
    <source>
        <dbReference type="Proteomes" id="UP000237608"/>
    </source>
</evidence>